<protein>
    <submittedName>
        <fullName evidence="1">Uncharacterized protein</fullName>
    </submittedName>
</protein>
<accession>A0A9W3J865</accession>
<proteinExistence type="predicted"/>
<dbReference type="AlphaFoldDB" id="A0A9W3J865"/>
<evidence type="ECO:0000313" key="1">
    <source>
        <dbReference type="EMBL" id="AFQ15871.1"/>
    </source>
</evidence>
<reference evidence="1 2" key="1">
    <citation type="submission" date="2012-08" db="EMBL/GenBank/DDBJ databases">
        <authorList>
            <person name="Doggett N."/>
            <person name="Teshima H."/>
            <person name="Bruce D."/>
            <person name="Detter J.C."/>
            <person name="Johnson S.L."/>
            <person name="Han C."/>
        </authorList>
    </citation>
    <scope>NUCLEOTIDE SEQUENCE [LARGE SCALE GENOMIC DNA]</scope>
    <source>
        <strain evidence="1 2">HD-771</strain>
    </source>
</reference>
<dbReference type="RefSeq" id="WP_000465973.1">
    <property type="nucleotide sequence ID" value="NC_018500.1"/>
</dbReference>
<name>A0A9W3J865_BACTU</name>
<organism evidence="1 2">
    <name type="scientific">Bacillus thuringiensis HD-771</name>
    <dbReference type="NCBI Taxonomy" id="1218175"/>
    <lineage>
        <taxon>Bacteria</taxon>
        <taxon>Bacillati</taxon>
        <taxon>Bacillota</taxon>
        <taxon>Bacilli</taxon>
        <taxon>Bacillales</taxon>
        <taxon>Bacillaceae</taxon>
        <taxon>Bacillus</taxon>
        <taxon>Bacillus cereus group</taxon>
    </lineage>
</organism>
<dbReference type="KEGG" id="bti:BTG_12075"/>
<sequence>MFFPRITDVYACIYKTLREDSVIRKCMGLNNITVDMENDMHIQKRMSPKEALNKQIPLIVFYNSFVQKERNNNIHVVTFDFDIYTNDGVELALDLADRINQLFDNQSLRLFKGVFFKGQYVGFAEVASEIEHSYKYFTRFEFIFEIEGCS</sequence>
<dbReference type="Proteomes" id="UP000005259">
    <property type="component" value="Chromosome"/>
</dbReference>
<evidence type="ECO:0000313" key="2">
    <source>
        <dbReference type="Proteomes" id="UP000005259"/>
    </source>
</evidence>
<dbReference type="EMBL" id="CP003752">
    <property type="protein sequence ID" value="AFQ15871.1"/>
    <property type="molecule type" value="Genomic_DNA"/>
</dbReference>
<gene>
    <name evidence="1" type="ORF">BTG_12075</name>
</gene>